<dbReference type="RefSeq" id="WP_075965558.1">
    <property type="nucleotide sequence ID" value="NZ_BQNZ01000003.1"/>
</dbReference>
<gene>
    <name evidence="3" type="ORF">CE91St3_31940</name>
</gene>
<evidence type="ECO:0008006" key="5">
    <source>
        <dbReference type="Google" id="ProtNLM"/>
    </source>
</evidence>
<feature type="chain" id="PRO_5041409154" description="Fimbrillin family protein" evidence="2">
    <location>
        <begin position="20"/>
        <end position="401"/>
    </location>
</feature>
<feature type="signal peptide" evidence="2">
    <location>
        <begin position="1"/>
        <end position="19"/>
    </location>
</feature>
<dbReference type="InterPro" id="IPR042278">
    <property type="entry name" value="Mfa-like_1_N"/>
</dbReference>
<dbReference type="Gene3D" id="2.60.40.2620">
    <property type="entry name" value="Fimbrillin-like"/>
    <property type="match status" value="1"/>
</dbReference>
<name>A0AA37K8M6_9BACT</name>
<evidence type="ECO:0000313" key="3">
    <source>
        <dbReference type="EMBL" id="GKH73331.1"/>
    </source>
</evidence>
<protein>
    <recommendedName>
        <fullName evidence="5">Fimbrillin family protein</fullName>
    </recommendedName>
</protein>
<dbReference type="AlphaFoldDB" id="A0AA37K8M6"/>
<evidence type="ECO:0000256" key="1">
    <source>
        <dbReference type="SAM" id="MobiDB-lite"/>
    </source>
</evidence>
<dbReference type="CDD" id="cd13120">
    <property type="entry name" value="BF2867_like_N"/>
    <property type="match status" value="1"/>
</dbReference>
<dbReference type="PROSITE" id="PS51257">
    <property type="entry name" value="PROKAR_LIPOPROTEIN"/>
    <property type="match status" value="1"/>
</dbReference>
<keyword evidence="2" id="KW-0732">Signal</keyword>
<dbReference type="EMBL" id="BQNZ01000003">
    <property type="protein sequence ID" value="GKH73331.1"/>
    <property type="molecule type" value="Genomic_DNA"/>
</dbReference>
<dbReference type="Proteomes" id="UP001055114">
    <property type="component" value="Unassembled WGS sequence"/>
</dbReference>
<comment type="caution">
    <text evidence="3">The sequence shown here is derived from an EMBL/GenBank/DDBJ whole genome shotgun (WGS) entry which is preliminary data.</text>
</comment>
<reference evidence="3" key="1">
    <citation type="submission" date="2022-01" db="EMBL/GenBank/DDBJ databases">
        <title>Novel bile acid biosynthetic pathways are enriched in the microbiome of centenarians.</title>
        <authorList>
            <person name="Sato Y."/>
            <person name="Atarashi K."/>
            <person name="Plichta R.D."/>
            <person name="Arai Y."/>
            <person name="Sasajima S."/>
            <person name="Kearney M.S."/>
            <person name="Suda W."/>
            <person name="Takeshita K."/>
            <person name="Sasaki T."/>
            <person name="Okamoto S."/>
            <person name="Skelly N.A."/>
            <person name="Okamura Y."/>
            <person name="Vlamakis H."/>
            <person name="Li Y."/>
            <person name="Tanoue T."/>
            <person name="Takei H."/>
            <person name="Nittono H."/>
            <person name="Narushima S."/>
            <person name="Irie J."/>
            <person name="Itoh H."/>
            <person name="Moriya K."/>
            <person name="Sugiura Y."/>
            <person name="Suematsu M."/>
            <person name="Moritoki N."/>
            <person name="Shibata S."/>
            <person name="Littman R.D."/>
            <person name="Fischbach A.M."/>
            <person name="Uwamino Y."/>
            <person name="Inoue T."/>
            <person name="Honda A."/>
            <person name="Hattori M."/>
            <person name="Murai T."/>
            <person name="Xavier J.R."/>
            <person name="Hirose N."/>
            <person name="Honda K."/>
        </authorList>
    </citation>
    <scope>NUCLEOTIDE SEQUENCE</scope>
    <source>
        <strain evidence="3">CE91-St3</strain>
    </source>
</reference>
<evidence type="ECO:0000313" key="4">
    <source>
        <dbReference type="Proteomes" id="UP001055114"/>
    </source>
</evidence>
<accession>A0AA37K8M6</accession>
<feature type="region of interest" description="Disordered" evidence="1">
    <location>
        <begin position="167"/>
        <end position="193"/>
    </location>
</feature>
<organism evidence="3 4">
    <name type="scientific">Parabacteroides merdae</name>
    <dbReference type="NCBI Taxonomy" id="46503"/>
    <lineage>
        <taxon>Bacteria</taxon>
        <taxon>Pseudomonadati</taxon>
        <taxon>Bacteroidota</taxon>
        <taxon>Bacteroidia</taxon>
        <taxon>Bacteroidales</taxon>
        <taxon>Tannerellaceae</taxon>
        <taxon>Parabacteroides</taxon>
    </lineage>
</organism>
<proteinExistence type="predicted"/>
<sequence>MKKLLFAAILGSMAMASCSNEDTVAPGAPSTDGSKSNLRIEMIVDGISTKGNTEGMMTGGHPWVDGDQIRLFTLDHDKFEADGTVEKYSGADFLNKGYKYVAAQETWKNVDNDPVTLSNQKARLYAFSPSIPVAGPFVYNGDATLDPTRVPINFNTPNKVDYLYGTHRNTKDGVTDPDGDNTTDNGGSIHENGTNLQYVDNKNPLVRLYMKHAQTSVQLRLLKNATDPEKKYTGKGIVTAVEVMQLKQTVSSYGNVIFVPADGEHGSALPADGYIDITKTEDNITPREWKVAQMTDLINGADKTSFTLNPTVVGVPNWSTAQVLLAPCKDDMVRGFHVVVDDVDFYIPCCTADKPVEWKAGFMYTYDMVLTGKGLEMTNGADGEVITVKPWEDGGTTPGEF</sequence>
<evidence type="ECO:0000256" key="2">
    <source>
        <dbReference type="SAM" id="SignalP"/>
    </source>
</evidence>
<dbReference type="CDD" id="cd13121">
    <property type="entry name" value="BF2867_like_C"/>
    <property type="match status" value="1"/>
</dbReference>